<protein>
    <submittedName>
        <fullName evidence="2">Uncharacterized protein</fullName>
    </submittedName>
</protein>
<proteinExistence type="predicted"/>
<evidence type="ECO:0000313" key="3">
    <source>
        <dbReference type="Proteomes" id="UP000572635"/>
    </source>
</evidence>
<accession>A0A7W8QRK9</accession>
<name>A0A7W8QRK9_9ACTN</name>
<keyword evidence="3" id="KW-1185">Reference proteome</keyword>
<evidence type="ECO:0000313" key="2">
    <source>
        <dbReference type="EMBL" id="MBB5435320.1"/>
    </source>
</evidence>
<organism evidence="2 3">
    <name type="scientific">Nocardiopsis composta</name>
    <dbReference type="NCBI Taxonomy" id="157465"/>
    <lineage>
        <taxon>Bacteria</taxon>
        <taxon>Bacillati</taxon>
        <taxon>Actinomycetota</taxon>
        <taxon>Actinomycetes</taxon>
        <taxon>Streptosporangiales</taxon>
        <taxon>Nocardiopsidaceae</taxon>
        <taxon>Nocardiopsis</taxon>
    </lineage>
</organism>
<sequence length="33" mass="3505">MFALATPRLYRIFGTARTGAPGGPPERSAPETD</sequence>
<comment type="caution">
    <text evidence="2">The sequence shown here is derived from an EMBL/GenBank/DDBJ whole genome shotgun (WGS) entry which is preliminary data.</text>
</comment>
<dbReference type="Proteomes" id="UP000572635">
    <property type="component" value="Unassembled WGS sequence"/>
</dbReference>
<feature type="region of interest" description="Disordered" evidence="1">
    <location>
        <begin position="14"/>
        <end position="33"/>
    </location>
</feature>
<dbReference type="EMBL" id="JACHDB010000002">
    <property type="protein sequence ID" value="MBB5435320.1"/>
    <property type="molecule type" value="Genomic_DNA"/>
</dbReference>
<evidence type="ECO:0000256" key="1">
    <source>
        <dbReference type="SAM" id="MobiDB-lite"/>
    </source>
</evidence>
<reference evidence="2 3" key="1">
    <citation type="submission" date="2020-08" db="EMBL/GenBank/DDBJ databases">
        <title>Sequencing the genomes of 1000 actinobacteria strains.</title>
        <authorList>
            <person name="Klenk H.-P."/>
        </authorList>
    </citation>
    <scope>NUCLEOTIDE SEQUENCE [LARGE SCALE GENOMIC DNA]</scope>
    <source>
        <strain evidence="2 3">DSM 44551</strain>
    </source>
</reference>
<gene>
    <name evidence="2" type="ORF">HDA36_005468</name>
</gene>
<dbReference type="AlphaFoldDB" id="A0A7W8QRK9"/>